<evidence type="ECO:0000313" key="7">
    <source>
        <dbReference type="Proteomes" id="UP001500751"/>
    </source>
</evidence>
<dbReference type="NCBIfam" id="TIGR03619">
    <property type="entry name" value="F420_Rv2161c"/>
    <property type="match status" value="1"/>
</dbReference>
<dbReference type="InterPro" id="IPR019921">
    <property type="entry name" value="Lucif-like_OxRdtase_Rv2161c"/>
</dbReference>
<accession>A0ABP5GL59</accession>
<dbReference type="Proteomes" id="UP001500751">
    <property type="component" value="Unassembled WGS sequence"/>
</dbReference>
<evidence type="ECO:0000256" key="2">
    <source>
        <dbReference type="ARBA" id="ARBA00022643"/>
    </source>
</evidence>
<keyword evidence="3" id="KW-0560">Oxidoreductase</keyword>
<gene>
    <name evidence="6" type="ORF">GCM10009839_65110</name>
</gene>
<protein>
    <submittedName>
        <fullName evidence="6">TIGR03619 family F420-dependent LLM class oxidoreductase</fullName>
    </submittedName>
</protein>
<dbReference type="InterPro" id="IPR011251">
    <property type="entry name" value="Luciferase-like_dom"/>
</dbReference>
<keyword evidence="1" id="KW-0285">Flavoprotein</keyword>
<evidence type="ECO:0000256" key="3">
    <source>
        <dbReference type="ARBA" id="ARBA00023002"/>
    </source>
</evidence>
<keyword evidence="2" id="KW-0288">FMN</keyword>
<proteinExistence type="predicted"/>
<evidence type="ECO:0000313" key="6">
    <source>
        <dbReference type="EMBL" id="GAA2049920.1"/>
    </source>
</evidence>
<dbReference type="PANTHER" id="PTHR42847">
    <property type="entry name" value="ALKANESULFONATE MONOOXYGENASE"/>
    <property type="match status" value="1"/>
</dbReference>
<dbReference type="EMBL" id="BAAAQN010000048">
    <property type="protein sequence ID" value="GAA2049920.1"/>
    <property type="molecule type" value="Genomic_DNA"/>
</dbReference>
<dbReference type="Gene3D" id="3.20.20.30">
    <property type="entry name" value="Luciferase-like domain"/>
    <property type="match status" value="1"/>
</dbReference>
<dbReference type="InterPro" id="IPR050172">
    <property type="entry name" value="SsuD_RutA_monooxygenase"/>
</dbReference>
<name>A0ABP5GL59_9ACTN</name>
<feature type="domain" description="Luciferase-like" evidence="5">
    <location>
        <begin position="19"/>
        <end position="263"/>
    </location>
</feature>
<dbReference type="PANTHER" id="PTHR42847:SF4">
    <property type="entry name" value="ALKANESULFONATE MONOOXYGENASE-RELATED"/>
    <property type="match status" value="1"/>
</dbReference>
<keyword evidence="4" id="KW-0503">Monooxygenase</keyword>
<reference evidence="7" key="1">
    <citation type="journal article" date="2019" name="Int. J. Syst. Evol. Microbiol.">
        <title>The Global Catalogue of Microorganisms (GCM) 10K type strain sequencing project: providing services to taxonomists for standard genome sequencing and annotation.</title>
        <authorList>
            <consortium name="The Broad Institute Genomics Platform"/>
            <consortium name="The Broad Institute Genome Sequencing Center for Infectious Disease"/>
            <person name="Wu L."/>
            <person name="Ma J."/>
        </authorList>
    </citation>
    <scope>NUCLEOTIDE SEQUENCE [LARGE SCALE GENOMIC DNA]</scope>
    <source>
        <strain evidence="7">JCM 16014</strain>
    </source>
</reference>
<dbReference type="Pfam" id="PF00296">
    <property type="entry name" value="Bac_luciferase"/>
    <property type="match status" value="1"/>
</dbReference>
<comment type="caution">
    <text evidence="6">The sequence shown here is derived from an EMBL/GenBank/DDBJ whole genome shotgun (WGS) entry which is preliminary data.</text>
</comment>
<keyword evidence="7" id="KW-1185">Reference proteome</keyword>
<organism evidence="6 7">
    <name type="scientific">Catenulispora yoronensis</name>
    <dbReference type="NCBI Taxonomy" id="450799"/>
    <lineage>
        <taxon>Bacteria</taxon>
        <taxon>Bacillati</taxon>
        <taxon>Actinomycetota</taxon>
        <taxon>Actinomycetes</taxon>
        <taxon>Catenulisporales</taxon>
        <taxon>Catenulisporaceae</taxon>
        <taxon>Catenulispora</taxon>
    </lineage>
</organism>
<evidence type="ECO:0000256" key="1">
    <source>
        <dbReference type="ARBA" id="ARBA00022630"/>
    </source>
</evidence>
<evidence type="ECO:0000256" key="4">
    <source>
        <dbReference type="ARBA" id="ARBA00023033"/>
    </source>
</evidence>
<dbReference type="InterPro" id="IPR036661">
    <property type="entry name" value="Luciferase-like_sf"/>
</dbReference>
<sequence length="291" mass="31409">MTSEMPTFALSYATAFYGTDPDRLVTAARLAEECGFEALYVPEHVALYPGAKIGEWEVPADLEFLDPLDVLTFVAAHTERLLLGTAVLLLPYHNPVTLAKRLATIDVLSRGRMRLLGIGVGGLPGEAAAVGVDFRTRGRRADEAIEVMRRLWADEASGATFEGEFFHLDRVFSYPKPLAGAGLPIHVGGSSEAAARRAGRVGDGWFPGGALNDAERQTLWDLVRATAEKAGRDPDSIAYMRTGSLEMSTEYAERLAAQGVTRVVVGAPAGEADEQRAQLVEFAERFGLGDR</sequence>
<evidence type="ECO:0000259" key="5">
    <source>
        <dbReference type="Pfam" id="PF00296"/>
    </source>
</evidence>
<dbReference type="SUPFAM" id="SSF51679">
    <property type="entry name" value="Bacterial luciferase-like"/>
    <property type="match status" value="1"/>
</dbReference>